<evidence type="ECO:0000313" key="2">
    <source>
        <dbReference type="Proteomes" id="UP000886819"/>
    </source>
</evidence>
<reference evidence="1" key="1">
    <citation type="submission" date="2020-10" db="EMBL/GenBank/DDBJ databases">
        <authorList>
            <person name="Gilroy R."/>
        </authorList>
    </citation>
    <scope>NUCLEOTIDE SEQUENCE</scope>
    <source>
        <strain evidence="1">ChiHile30-977</strain>
    </source>
</reference>
<reference evidence="1" key="2">
    <citation type="journal article" date="2021" name="PeerJ">
        <title>Extensive microbial diversity within the chicken gut microbiome revealed by metagenomics and culture.</title>
        <authorList>
            <person name="Gilroy R."/>
            <person name="Ravi A."/>
            <person name="Getino M."/>
            <person name="Pursley I."/>
            <person name="Horton D.L."/>
            <person name="Alikhan N.F."/>
            <person name="Baker D."/>
            <person name="Gharbi K."/>
            <person name="Hall N."/>
            <person name="Watson M."/>
            <person name="Adriaenssens E.M."/>
            <person name="Foster-Nyarko E."/>
            <person name="Jarju S."/>
            <person name="Secka A."/>
            <person name="Antonio M."/>
            <person name="Oren A."/>
            <person name="Chaudhuri R.R."/>
            <person name="La Ragione R."/>
            <person name="Hildebrand F."/>
            <person name="Pallen M.J."/>
        </authorList>
    </citation>
    <scope>NUCLEOTIDE SEQUENCE</scope>
    <source>
        <strain evidence="1">ChiHile30-977</strain>
    </source>
</reference>
<dbReference type="SUPFAM" id="SSF158622">
    <property type="entry name" value="YheA/YmcA-like"/>
    <property type="match status" value="1"/>
</dbReference>
<dbReference type="Proteomes" id="UP000886819">
    <property type="component" value="Unassembled WGS sequence"/>
</dbReference>
<proteinExistence type="predicted"/>
<sequence>MNLYDSAHALARAIRESEEVRECARLKEIAEADETNRTLLGEYKRLQVALQVQAMGGAQAGEDDMRRFQQISSLLYMNSDVQAYLLAEMRLQRMMADVFQIITEASGLNLDMLNA</sequence>
<dbReference type="EMBL" id="DVFI01000011">
    <property type="protein sequence ID" value="HIQ62109.1"/>
    <property type="molecule type" value="Genomic_DNA"/>
</dbReference>
<protein>
    <submittedName>
        <fullName evidence="1">YlbF family regulator</fullName>
    </submittedName>
</protein>
<accession>A0A9D0YUU5</accession>
<dbReference type="AlphaFoldDB" id="A0A9D0YUU5"/>
<organism evidence="1 2">
    <name type="scientific">Candidatus Avichristensenella intestinipullorum</name>
    <dbReference type="NCBI Taxonomy" id="2840693"/>
    <lineage>
        <taxon>Bacteria</taxon>
        <taxon>Bacillati</taxon>
        <taxon>Bacillota</taxon>
        <taxon>Clostridia</taxon>
        <taxon>Candidatus Avichristensenella</taxon>
    </lineage>
</organism>
<gene>
    <name evidence="1" type="ORF">IAA66_00805</name>
</gene>
<name>A0A9D0YUU5_9FIRM</name>
<evidence type="ECO:0000313" key="1">
    <source>
        <dbReference type="EMBL" id="HIQ62109.1"/>
    </source>
</evidence>
<comment type="caution">
    <text evidence="1">The sequence shown here is derived from an EMBL/GenBank/DDBJ whole genome shotgun (WGS) entry which is preliminary data.</text>
</comment>
<dbReference type="InterPro" id="IPR010368">
    <property type="entry name" value="Com_YlbF"/>
</dbReference>
<dbReference type="Gene3D" id="1.20.1500.10">
    <property type="entry name" value="YheA/YmcA-like"/>
    <property type="match status" value="1"/>
</dbReference>
<dbReference type="Pfam" id="PF06133">
    <property type="entry name" value="Com_YlbF"/>
    <property type="match status" value="1"/>
</dbReference>
<dbReference type="InterPro" id="IPR023378">
    <property type="entry name" value="YheA/YmcA-like_dom_sf"/>
</dbReference>